<feature type="domain" description="NADP-dependent oxidoreductase" evidence="8">
    <location>
        <begin position="39"/>
        <end position="273"/>
    </location>
</feature>
<keyword evidence="10" id="KW-1185">Reference proteome</keyword>
<dbReference type="Gene3D" id="3.20.20.100">
    <property type="entry name" value="NADP-dependent oxidoreductase domain"/>
    <property type="match status" value="1"/>
</dbReference>
<dbReference type="Proteomes" id="UP001224674">
    <property type="component" value="Chromosome"/>
</dbReference>
<evidence type="ECO:0000256" key="4">
    <source>
        <dbReference type="PIRSR" id="PIRSR000097-1"/>
    </source>
</evidence>
<dbReference type="InterPro" id="IPR036812">
    <property type="entry name" value="NAD(P)_OxRdtase_dom_sf"/>
</dbReference>
<dbReference type="AlphaFoldDB" id="A0AAJ6AFY8"/>
<comment type="similarity">
    <text evidence="1">Belongs to the aldo/keto reductase family.</text>
</comment>
<feature type="compositionally biased region" description="Pro residues" evidence="7">
    <location>
        <begin position="1"/>
        <end position="11"/>
    </location>
</feature>
<protein>
    <submittedName>
        <fullName evidence="9">Aldo/keto reductase</fullName>
    </submittedName>
</protein>
<evidence type="ECO:0000256" key="7">
    <source>
        <dbReference type="SAM" id="MobiDB-lite"/>
    </source>
</evidence>
<dbReference type="InterPro" id="IPR023210">
    <property type="entry name" value="NADP_OxRdtase_dom"/>
</dbReference>
<evidence type="ECO:0000256" key="1">
    <source>
        <dbReference type="ARBA" id="ARBA00007905"/>
    </source>
</evidence>
<dbReference type="SUPFAM" id="SSF51430">
    <property type="entry name" value="NAD(P)-linked oxidoreductase"/>
    <property type="match status" value="1"/>
</dbReference>
<dbReference type="PRINTS" id="PR00069">
    <property type="entry name" value="ALDKETRDTASE"/>
</dbReference>
<gene>
    <name evidence="9" type="ORF">QDX21_09955</name>
</gene>
<evidence type="ECO:0000259" key="8">
    <source>
        <dbReference type="Pfam" id="PF00248"/>
    </source>
</evidence>
<evidence type="ECO:0000313" key="10">
    <source>
        <dbReference type="Proteomes" id="UP001224674"/>
    </source>
</evidence>
<accession>A0AAJ6AFY8</accession>
<reference evidence="9 10" key="1">
    <citation type="submission" date="2023-03" db="EMBL/GenBank/DDBJ databases">
        <title>Complete genome sequences of several Auritidibacter ignavus strains isolated from ear infections.</title>
        <authorList>
            <person name="Baehr T."/>
            <person name="Baumhoegger A.M."/>
        </authorList>
    </citation>
    <scope>NUCLEOTIDE SEQUENCE [LARGE SCALE GENOMIC DNA]</scope>
    <source>
        <strain evidence="9 10">BABAE-6</strain>
    </source>
</reference>
<dbReference type="PANTHER" id="PTHR43827:SF3">
    <property type="entry name" value="NADP-DEPENDENT OXIDOREDUCTASE DOMAIN-CONTAINING PROTEIN"/>
    <property type="match status" value="1"/>
</dbReference>
<dbReference type="PIRSF" id="PIRSF000097">
    <property type="entry name" value="AKR"/>
    <property type="match status" value="1"/>
</dbReference>
<feature type="binding site" evidence="5">
    <location>
        <position position="122"/>
    </location>
    <ligand>
        <name>substrate</name>
    </ligand>
</feature>
<dbReference type="PROSITE" id="PS00798">
    <property type="entry name" value="ALDOKETO_REDUCTASE_1"/>
    <property type="match status" value="1"/>
</dbReference>
<feature type="region of interest" description="Disordered" evidence="7">
    <location>
        <begin position="1"/>
        <end position="22"/>
    </location>
</feature>
<sequence>MVDNDPTPPDHAPQHTTIPWHRLSDGGSIPGIGFGTLVQSRQYQATTEQAIAHGYRLIDTALRYDNERDVGAAVRASGVARQNLVITTKIPGRCHGYDTARQSIETSLERLGLDHIDIALIHWPLPRLDRYVETWHSMIEMRSQGLITTIGVSNFLPEHLLRLHAESGVMPEINQIEMHPYFPQADQRAFHAEHHIVTESWSPLGRGTAIMQEPVIAQIAGAHEVKPAQVILRWHIQHDAIPLPASSSPEHQRDNLALDFTLTPEEMDQIDGLARGRISGQDPRTHEEF</sequence>
<dbReference type="FunFam" id="3.20.20.100:FF:000002">
    <property type="entry name" value="2,5-diketo-D-gluconic acid reductase A"/>
    <property type="match status" value="1"/>
</dbReference>
<evidence type="ECO:0000313" key="9">
    <source>
        <dbReference type="EMBL" id="WGH92616.1"/>
    </source>
</evidence>
<proteinExistence type="inferred from homology"/>
<keyword evidence="2" id="KW-0521">NADP</keyword>
<evidence type="ECO:0000256" key="2">
    <source>
        <dbReference type="ARBA" id="ARBA00022857"/>
    </source>
</evidence>
<keyword evidence="3" id="KW-0560">Oxidoreductase</keyword>
<dbReference type="InterPro" id="IPR018170">
    <property type="entry name" value="Aldo/ket_reductase_CS"/>
</dbReference>
<dbReference type="PANTHER" id="PTHR43827">
    <property type="entry name" value="2,5-DIKETO-D-GLUCONIC ACID REDUCTASE"/>
    <property type="match status" value="1"/>
</dbReference>
<evidence type="ECO:0000256" key="3">
    <source>
        <dbReference type="ARBA" id="ARBA00023002"/>
    </source>
</evidence>
<dbReference type="RefSeq" id="WP_279674627.1">
    <property type="nucleotide sequence ID" value="NZ_CP122566.1"/>
</dbReference>
<organism evidence="9 10">
    <name type="scientific">Auritidibacter ignavus</name>
    <dbReference type="NCBI Taxonomy" id="678932"/>
    <lineage>
        <taxon>Bacteria</taxon>
        <taxon>Bacillati</taxon>
        <taxon>Actinomycetota</taxon>
        <taxon>Actinomycetes</taxon>
        <taxon>Micrococcales</taxon>
        <taxon>Micrococcaceae</taxon>
        <taxon>Auritidibacter</taxon>
    </lineage>
</organism>
<evidence type="ECO:0000256" key="6">
    <source>
        <dbReference type="PIRSR" id="PIRSR000097-3"/>
    </source>
</evidence>
<dbReference type="EMBL" id="CP122566">
    <property type="protein sequence ID" value="WGH92616.1"/>
    <property type="molecule type" value="Genomic_DNA"/>
</dbReference>
<dbReference type="InterPro" id="IPR020471">
    <property type="entry name" value="AKR"/>
</dbReference>
<name>A0AAJ6AFY8_9MICC</name>
<feature type="site" description="Lowers pKa of active site Tyr" evidence="6">
    <location>
        <position position="89"/>
    </location>
</feature>
<dbReference type="Pfam" id="PF00248">
    <property type="entry name" value="Aldo_ket_red"/>
    <property type="match status" value="1"/>
</dbReference>
<evidence type="ECO:0000256" key="5">
    <source>
        <dbReference type="PIRSR" id="PIRSR000097-2"/>
    </source>
</evidence>
<feature type="active site" description="Proton donor" evidence="4">
    <location>
        <position position="64"/>
    </location>
</feature>
<dbReference type="GO" id="GO:0016616">
    <property type="term" value="F:oxidoreductase activity, acting on the CH-OH group of donors, NAD or NADP as acceptor"/>
    <property type="evidence" value="ECO:0007669"/>
    <property type="project" value="UniProtKB-ARBA"/>
</dbReference>